<dbReference type="Pfam" id="PF00318">
    <property type="entry name" value="Ribosomal_S2"/>
    <property type="match status" value="1"/>
</dbReference>
<keyword evidence="2 5" id="KW-0689">Ribosomal protein</keyword>
<dbReference type="InterPro" id="IPR001865">
    <property type="entry name" value="Ribosomal_uS2"/>
</dbReference>
<protein>
    <recommendedName>
        <fullName evidence="4 5">Small ribosomal subunit protein uS2</fullName>
    </recommendedName>
</protein>
<evidence type="ECO:0000256" key="1">
    <source>
        <dbReference type="ARBA" id="ARBA00006242"/>
    </source>
</evidence>
<proteinExistence type="inferred from homology"/>
<comment type="caution">
    <text evidence="6">The sequence shown here is derived from an EMBL/GenBank/DDBJ whole genome shotgun (WGS) entry which is preliminary data.</text>
</comment>
<dbReference type="Gene3D" id="3.40.50.10490">
    <property type="entry name" value="Glucose-6-phosphate isomerase like protein, domain 1"/>
    <property type="match status" value="1"/>
</dbReference>
<dbReference type="NCBIfam" id="TIGR01011">
    <property type="entry name" value="rpsB_bact"/>
    <property type="match status" value="1"/>
</dbReference>
<organism evidence="6 7">
    <name type="scientific">Candidatus Woesebacteria bacterium GW2011_GWE1_45_18</name>
    <dbReference type="NCBI Taxonomy" id="1618598"/>
    <lineage>
        <taxon>Bacteria</taxon>
        <taxon>Candidatus Woeseibacteriota</taxon>
    </lineage>
</organism>
<evidence type="ECO:0000313" key="6">
    <source>
        <dbReference type="EMBL" id="KKU04039.1"/>
    </source>
</evidence>
<evidence type="ECO:0000256" key="5">
    <source>
        <dbReference type="HAMAP-Rule" id="MF_00291"/>
    </source>
</evidence>
<dbReference type="HAMAP" id="MF_00291_B">
    <property type="entry name" value="Ribosomal_uS2_B"/>
    <property type="match status" value="1"/>
</dbReference>
<evidence type="ECO:0000256" key="2">
    <source>
        <dbReference type="ARBA" id="ARBA00022980"/>
    </source>
</evidence>
<dbReference type="PATRIC" id="fig|1618598.3.peg.179"/>
<evidence type="ECO:0000256" key="4">
    <source>
        <dbReference type="ARBA" id="ARBA00035256"/>
    </source>
</evidence>
<dbReference type="GO" id="GO:0003735">
    <property type="term" value="F:structural constituent of ribosome"/>
    <property type="evidence" value="ECO:0007669"/>
    <property type="project" value="InterPro"/>
</dbReference>
<dbReference type="EMBL" id="LCKQ01000005">
    <property type="protein sequence ID" value="KKU04039.1"/>
    <property type="molecule type" value="Genomic_DNA"/>
</dbReference>
<dbReference type="CDD" id="cd01425">
    <property type="entry name" value="RPS2"/>
    <property type="match status" value="1"/>
</dbReference>
<dbReference type="GO" id="GO:0022627">
    <property type="term" value="C:cytosolic small ribosomal subunit"/>
    <property type="evidence" value="ECO:0007669"/>
    <property type="project" value="TreeGrafter"/>
</dbReference>
<dbReference type="InterPro" id="IPR023591">
    <property type="entry name" value="Ribosomal_uS2_flav_dom_sf"/>
</dbReference>
<evidence type="ECO:0000313" key="7">
    <source>
        <dbReference type="Proteomes" id="UP000034086"/>
    </source>
</evidence>
<dbReference type="InterPro" id="IPR018130">
    <property type="entry name" value="Ribosomal_uS2_CS"/>
</dbReference>
<comment type="similarity">
    <text evidence="1 5">Belongs to the universal ribosomal protein uS2 family.</text>
</comment>
<dbReference type="PANTHER" id="PTHR12534:SF0">
    <property type="entry name" value="SMALL RIBOSOMAL SUBUNIT PROTEIN US2M"/>
    <property type="match status" value="1"/>
</dbReference>
<dbReference type="AlphaFoldDB" id="A0A0G1M6T9"/>
<reference evidence="6 7" key="1">
    <citation type="journal article" date="2015" name="Nature">
        <title>rRNA introns, odd ribosomes, and small enigmatic genomes across a large radiation of phyla.</title>
        <authorList>
            <person name="Brown C.T."/>
            <person name="Hug L.A."/>
            <person name="Thomas B.C."/>
            <person name="Sharon I."/>
            <person name="Castelle C.J."/>
            <person name="Singh A."/>
            <person name="Wilkins M.J."/>
            <person name="Williams K.H."/>
            <person name="Banfield J.F."/>
        </authorList>
    </citation>
    <scope>NUCLEOTIDE SEQUENCE [LARGE SCALE GENOMIC DNA]</scope>
</reference>
<keyword evidence="3 5" id="KW-0687">Ribonucleoprotein</keyword>
<dbReference type="Gene3D" id="1.10.287.610">
    <property type="entry name" value="Helix hairpin bin"/>
    <property type="match status" value="1"/>
</dbReference>
<dbReference type="SUPFAM" id="SSF52313">
    <property type="entry name" value="Ribosomal protein S2"/>
    <property type="match status" value="1"/>
</dbReference>
<dbReference type="PRINTS" id="PR00395">
    <property type="entry name" value="RIBOSOMALS2"/>
</dbReference>
<sequence length="237" mass="26621">MAIKISLKQLLEAGAHFGHQARRWNPKMDPYLYGTEEGIHVFDLVKTKEALEEALSFLTEAAKEGKVILLLGSKKQAKEKIIEIGTETGVPYVSERWLGGTLTNFEMIKRSLTKLSEMKAKMAAGEYNKFTKKERLLLEREIARLERFFGGMISLEKTPDVIFIVDTHKEIGAVKEARKSKITVVGIVDSNADPTLIDYPIPMNDDAAKAVDYVLGLVKEAIVEGKKKIKKVEKEEK</sequence>
<dbReference type="Proteomes" id="UP000034086">
    <property type="component" value="Unassembled WGS sequence"/>
</dbReference>
<dbReference type="InterPro" id="IPR005706">
    <property type="entry name" value="Ribosomal_uS2_bac/mit/plastid"/>
</dbReference>
<gene>
    <name evidence="5" type="primary">rpsB</name>
    <name evidence="6" type="ORF">UX03_C0005G0023</name>
</gene>
<dbReference type="GO" id="GO:0006412">
    <property type="term" value="P:translation"/>
    <property type="evidence" value="ECO:0007669"/>
    <property type="project" value="UniProtKB-UniRule"/>
</dbReference>
<dbReference type="PROSITE" id="PS00962">
    <property type="entry name" value="RIBOSOMAL_S2_1"/>
    <property type="match status" value="1"/>
</dbReference>
<dbReference type="PANTHER" id="PTHR12534">
    <property type="entry name" value="30S RIBOSOMAL PROTEIN S2 PROKARYOTIC AND ORGANELLAR"/>
    <property type="match status" value="1"/>
</dbReference>
<evidence type="ECO:0000256" key="3">
    <source>
        <dbReference type="ARBA" id="ARBA00023274"/>
    </source>
</evidence>
<name>A0A0G1M6T9_9BACT</name>
<accession>A0A0G1M6T9</accession>